<sequence length="149" mass="15794">MDGLASALNKCSFHLLKPLCVGVVVVWAVTKLSALMMGRYKTDPQAGSAPLILLQPDACLLHGSPCFCSDKQGGKAGHRVFRAEESTFSSLLFMSKEDSTASGRTALVANPAGPQHDPLRESCQPGQGDGHLPNRSVLSQSVEVARPHV</sequence>
<keyword evidence="2" id="KW-0472">Membrane</keyword>
<gene>
    <name evidence="3" type="ORF">QQF64_003140</name>
</gene>
<evidence type="ECO:0000256" key="1">
    <source>
        <dbReference type="SAM" id="MobiDB-lite"/>
    </source>
</evidence>
<reference evidence="3 4" key="1">
    <citation type="submission" date="2023-09" db="EMBL/GenBank/DDBJ databases">
        <authorList>
            <person name="Wang M."/>
        </authorList>
    </citation>
    <scope>NUCLEOTIDE SEQUENCE [LARGE SCALE GENOMIC DNA]</scope>
    <source>
        <strain evidence="3">GT-2023</strain>
        <tissue evidence="3">Liver</tissue>
    </source>
</reference>
<feature type="transmembrane region" description="Helical" evidence="2">
    <location>
        <begin position="12"/>
        <end position="30"/>
    </location>
</feature>
<keyword evidence="2" id="KW-0812">Transmembrane</keyword>
<organism evidence="3 4">
    <name type="scientific">Cirrhinus molitorella</name>
    <name type="common">mud carp</name>
    <dbReference type="NCBI Taxonomy" id="172907"/>
    <lineage>
        <taxon>Eukaryota</taxon>
        <taxon>Metazoa</taxon>
        <taxon>Chordata</taxon>
        <taxon>Craniata</taxon>
        <taxon>Vertebrata</taxon>
        <taxon>Euteleostomi</taxon>
        <taxon>Actinopterygii</taxon>
        <taxon>Neopterygii</taxon>
        <taxon>Teleostei</taxon>
        <taxon>Ostariophysi</taxon>
        <taxon>Cypriniformes</taxon>
        <taxon>Cyprinidae</taxon>
        <taxon>Labeoninae</taxon>
        <taxon>Labeonini</taxon>
        <taxon>Cirrhinus</taxon>
    </lineage>
</organism>
<keyword evidence="4" id="KW-1185">Reference proteome</keyword>
<feature type="region of interest" description="Disordered" evidence="1">
    <location>
        <begin position="109"/>
        <end position="149"/>
    </location>
</feature>
<accession>A0ABR3MKY1</accession>
<protein>
    <submittedName>
        <fullName evidence="3">Uncharacterized protein</fullName>
    </submittedName>
</protein>
<dbReference type="EMBL" id="JAYMGO010000011">
    <property type="protein sequence ID" value="KAL1265113.1"/>
    <property type="molecule type" value="Genomic_DNA"/>
</dbReference>
<proteinExistence type="predicted"/>
<evidence type="ECO:0000313" key="4">
    <source>
        <dbReference type="Proteomes" id="UP001558613"/>
    </source>
</evidence>
<dbReference type="Proteomes" id="UP001558613">
    <property type="component" value="Unassembled WGS sequence"/>
</dbReference>
<keyword evidence="2" id="KW-1133">Transmembrane helix</keyword>
<name>A0ABR3MKY1_9TELE</name>
<comment type="caution">
    <text evidence="3">The sequence shown here is derived from an EMBL/GenBank/DDBJ whole genome shotgun (WGS) entry which is preliminary data.</text>
</comment>
<evidence type="ECO:0000256" key="2">
    <source>
        <dbReference type="SAM" id="Phobius"/>
    </source>
</evidence>
<evidence type="ECO:0000313" key="3">
    <source>
        <dbReference type="EMBL" id="KAL1265113.1"/>
    </source>
</evidence>